<dbReference type="Pfam" id="PF01814">
    <property type="entry name" value="Hemerythrin"/>
    <property type="match status" value="1"/>
</dbReference>
<gene>
    <name evidence="2" type="ORF">MPUL_48440</name>
</gene>
<sequence>MSATLSAALEHEHRVIDRGIEIFADGANSRAPSNVTAEQRDALVNAVEVLRRHIYLEEEYLFPPLRAAGMVGPVMVMVHEHAQMWPLLDQIEESLADGNAATAAQLCRELLAQLGSHNWKEERILYPQADDTLSAADRDELSELVATAQVPEDWVCHGAVKGDQTVS</sequence>
<name>A0A7I7UUE4_MYCPV</name>
<dbReference type="RefSeq" id="WP_163904723.1">
    <property type="nucleotide sequence ID" value="NZ_AP022599.1"/>
</dbReference>
<protein>
    <submittedName>
        <fullName evidence="2">Hemerythrin</fullName>
    </submittedName>
</protein>
<organism evidence="2 3">
    <name type="scientific">Mycolicibacterium pulveris</name>
    <name type="common">Mycobacterium pulveris</name>
    <dbReference type="NCBI Taxonomy" id="36813"/>
    <lineage>
        <taxon>Bacteria</taxon>
        <taxon>Bacillati</taxon>
        <taxon>Actinomycetota</taxon>
        <taxon>Actinomycetes</taxon>
        <taxon>Mycobacteriales</taxon>
        <taxon>Mycobacteriaceae</taxon>
        <taxon>Mycolicibacterium</taxon>
    </lineage>
</organism>
<evidence type="ECO:0000313" key="2">
    <source>
        <dbReference type="EMBL" id="BBY83686.1"/>
    </source>
</evidence>
<feature type="domain" description="Hemerythrin-like" evidence="1">
    <location>
        <begin position="6"/>
        <end position="129"/>
    </location>
</feature>
<dbReference type="AlphaFoldDB" id="A0A7I7UUE4"/>
<evidence type="ECO:0000259" key="1">
    <source>
        <dbReference type="Pfam" id="PF01814"/>
    </source>
</evidence>
<dbReference type="PANTHER" id="PTHR39966">
    <property type="entry name" value="BLL2471 PROTEIN-RELATED"/>
    <property type="match status" value="1"/>
</dbReference>
<accession>A0A7I7UUE4</accession>
<proteinExistence type="predicted"/>
<evidence type="ECO:0000313" key="3">
    <source>
        <dbReference type="Proteomes" id="UP000467252"/>
    </source>
</evidence>
<dbReference type="EMBL" id="AP022599">
    <property type="protein sequence ID" value="BBY83686.1"/>
    <property type="molecule type" value="Genomic_DNA"/>
</dbReference>
<dbReference type="Gene3D" id="1.20.120.520">
    <property type="entry name" value="nmb1532 protein domain like"/>
    <property type="match status" value="1"/>
</dbReference>
<dbReference type="Proteomes" id="UP000467252">
    <property type="component" value="Chromosome"/>
</dbReference>
<dbReference type="GO" id="GO:0005886">
    <property type="term" value="C:plasma membrane"/>
    <property type="evidence" value="ECO:0007669"/>
    <property type="project" value="TreeGrafter"/>
</dbReference>
<dbReference type="InterPro" id="IPR012312">
    <property type="entry name" value="Hemerythrin-like"/>
</dbReference>
<keyword evidence="3" id="KW-1185">Reference proteome</keyword>
<reference evidence="2 3" key="1">
    <citation type="journal article" date="2019" name="Emerg. Microbes Infect.">
        <title>Comprehensive subspecies identification of 175 nontuberculous mycobacteria species based on 7547 genomic profiles.</title>
        <authorList>
            <person name="Matsumoto Y."/>
            <person name="Kinjo T."/>
            <person name="Motooka D."/>
            <person name="Nabeya D."/>
            <person name="Jung N."/>
            <person name="Uechi K."/>
            <person name="Horii T."/>
            <person name="Iida T."/>
            <person name="Fujita J."/>
            <person name="Nakamura S."/>
        </authorList>
    </citation>
    <scope>NUCLEOTIDE SEQUENCE [LARGE SCALE GENOMIC DNA]</scope>
    <source>
        <strain evidence="2 3">JCM 6370</strain>
    </source>
</reference>
<dbReference type="PANTHER" id="PTHR39966:SF1">
    <property type="entry name" value="HEMERYTHRIN-LIKE DOMAIN-CONTAINING PROTEIN"/>
    <property type="match status" value="1"/>
</dbReference>